<dbReference type="InParanoid" id="B9RLA9"/>
<dbReference type="InterPro" id="IPR010683">
    <property type="entry name" value="DUF1262"/>
</dbReference>
<dbReference type="EMBL" id="EQ973788">
    <property type="protein sequence ID" value="EEF47634.1"/>
    <property type="molecule type" value="Genomic_DNA"/>
</dbReference>
<dbReference type="AlphaFoldDB" id="B9RLA9"/>
<proteinExistence type="predicted"/>
<organism evidence="1 2">
    <name type="scientific">Ricinus communis</name>
    <name type="common">Castor bean</name>
    <dbReference type="NCBI Taxonomy" id="3988"/>
    <lineage>
        <taxon>Eukaryota</taxon>
        <taxon>Viridiplantae</taxon>
        <taxon>Streptophyta</taxon>
        <taxon>Embryophyta</taxon>
        <taxon>Tracheophyta</taxon>
        <taxon>Spermatophyta</taxon>
        <taxon>Magnoliopsida</taxon>
        <taxon>eudicotyledons</taxon>
        <taxon>Gunneridae</taxon>
        <taxon>Pentapetalae</taxon>
        <taxon>rosids</taxon>
        <taxon>fabids</taxon>
        <taxon>Malpighiales</taxon>
        <taxon>Euphorbiaceae</taxon>
        <taxon>Acalyphoideae</taxon>
        <taxon>Acalypheae</taxon>
        <taxon>Ricinus</taxon>
    </lineage>
</organism>
<name>B9RLA9_RICCO</name>
<gene>
    <name evidence="1" type="ORF">RCOM_1464610</name>
</gene>
<dbReference type="PANTHER" id="PTHR31050:SF13">
    <property type="entry name" value="TRANSCRIPTION FACTOR"/>
    <property type="match status" value="1"/>
</dbReference>
<keyword evidence="2" id="KW-1185">Reference proteome</keyword>
<dbReference type="eggNOG" id="ENOG502QPJ9">
    <property type="taxonomic scope" value="Eukaryota"/>
</dbReference>
<accession>B9RLA9</accession>
<protein>
    <submittedName>
        <fullName evidence="1">Uncharacterized protein</fullName>
    </submittedName>
</protein>
<dbReference type="Proteomes" id="UP000008311">
    <property type="component" value="Unassembled WGS sequence"/>
</dbReference>
<dbReference type="Pfam" id="PF06880">
    <property type="entry name" value="DUF1262"/>
    <property type="match status" value="1"/>
</dbReference>
<dbReference type="STRING" id="3988.B9RLA9"/>
<evidence type="ECO:0000313" key="1">
    <source>
        <dbReference type="EMBL" id="EEF47634.1"/>
    </source>
</evidence>
<dbReference type="FunCoup" id="B9RLA9">
    <property type="interactions" value="145"/>
</dbReference>
<dbReference type="PANTHER" id="PTHR31050">
    <property type="entry name" value="OS08G0413200 PROTEIN"/>
    <property type="match status" value="1"/>
</dbReference>
<sequence>MNLRVQFTKQAGEHRHVSINRVVFIPVMNQPLSSNQYYCIERKGRNTGEAYKNSKEEDKTTCCFFFTCIIDLKPQPLDPQDIYQQFEITRRDWGGFVAKSVAPDGFPPHFLRRKGWRVYTSSPRDFELNEASGLDKTIRACLPDFSFPLSEGSSPPVIVGKWYCPFMFIKDGALKDQMDRSRFHEMTLEQKWERIFTCENNHKTGNAVAVDLVVETEAVAVGGEEILHDEKKVVDGVVWFRGLDIVGGEASVGLSLAIVERMKWEQVRFGWIDGYERKVRVTKLEEFGGIGEWKKFGCYVLIESFVLKRMDGSLVLTCEFRHTQHIRTKWE</sequence>
<reference evidence="2" key="1">
    <citation type="journal article" date="2010" name="Nat. Biotechnol.">
        <title>Draft genome sequence of the oilseed species Ricinus communis.</title>
        <authorList>
            <person name="Chan A.P."/>
            <person name="Crabtree J."/>
            <person name="Zhao Q."/>
            <person name="Lorenzi H."/>
            <person name="Orvis J."/>
            <person name="Puiu D."/>
            <person name="Melake-Berhan A."/>
            <person name="Jones K.M."/>
            <person name="Redman J."/>
            <person name="Chen G."/>
            <person name="Cahoon E.B."/>
            <person name="Gedil M."/>
            <person name="Stanke M."/>
            <person name="Haas B.J."/>
            <person name="Wortman J.R."/>
            <person name="Fraser-Liggett C.M."/>
            <person name="Ravel J."/>
            <person name="Rabinowicz P.D."/>
        </authorList>
    </citation>
    <scope>NUCLEOTIDE SEQUENCE [LARGE SCALE GENOMIC DNA]</scope>
    <source>
        <strain evidence="2">cv. Hale</strain>
    </source>
</reference>
<evidence type="ECO:0000313" key="2">
    <source>
        <dbReference type="Proteomes" id="UP000008311"/>
    </source>
</evidence>